<proteinExistence type="predicted"/>
<evidence type="ECO:0000256" key="1">
    <source>
        <dbReference type="SAM" id="MobiDB-lite"/>
    </source>
</evidence>
<feature type="compositionally biased region" description="Basic and acidic residues" evidence="1">
    <location>
        <begin position="13"/>
        <end position="22"/>
    </location>
</feature>
<protein>
    <submittedName>
        <fullName evidence="2">Uncharacterized protein</fullName>
    </submittedName>
</protein>
<comment type="caution">
    <text evidence="2">The sequence shown here is derived from an EMBL/GenBank/DDBJ whole genome shotgun (WGS) entry which is preliminary data.</text>
</comment>
<gene>
    <name evidence="2" type="ORF">GQ607_003750</name>
</gene>
<evidence type="ECO:0000313" key="2">
    <source>
        <dbReference type="EMBL" id="KAF0329082.1"/>
    </source>
</evidence>
<reference evidence="2 3" key="1">
    <citation type="submission" date="2019-12" db="EMBL/GenBank/DDBJ databases">
        <title>A genome sequence resource for the geographically widespread anthracnose pathogen Colletotrichum asianum.</title>
        <authorList>
            <person name="Meng Y."/>
        </authorList>
    </citation>
    <scope>NUCLEOTIDE SEQUENCE [LARGE SCALE GENOMIC DNA]</scope>
    <source>
        <strain evidence="2 3">ICMP 18580</strain>
    </source>
</reference>
<evidence type="ECO:0000313" key="3">
    <source>
        <dbReference type="Proteomes" id="UP000434172"/>
    </source>
</evidence>
<dbReference type="EMBL" id="WOWK01000014">
    <property type="protein sequence ID" value="KAF0329082.1"/>
    <property type="molecule type" value="Genomic_DNA"/>
</dbReference>
<name>A0A8H3WNJ4_9PEZI</name>
<dbReference type="Proteomes" id="UP000434172">
    <property type="component" value="Unassembled WGS sequence"/>
</dbReference>
<dbReference type="AlphaFoldDB" id="A0A8H3WNJ4"/>
<organism evidence="2 3">
    <name type="scientific">Colletotrichum asianum</name>
    <dbReference type="NCBI Taxonomy" id="702518"/>
    <lineage>
        <taxon>Eukaryota</taxon>
        <taxon>Fungi</taxon>
        <taxon>Dikarya</taxon>
        <taxon>Ascomycota</taxon>
        <taxon>Pezizomycotina</taxon>
        <taxon>Sordariomycetes</taxon>
        <taxon>Hypocreomycetidae</taxon>
        <taxon>Glomerellales</taxon>
        <taxon>Glomerellaceae</taxon>
        <taxon>Colletotrichum</taxon>
        <taxon>Colletotrichum gloeosporioides species complex</taxon>
    </lineage>
</organism>
<feature type="region of interest" description="Disordered" evidence="1">
    <location>
        <begin position="1"/>
        <end position="74"/>
    </location>
</feature>
<accession>A0A8H3WNJ4</accession>
<keyword evidence="3" id="KW-1185">Reference proteome</keyword>
<sequence length="204" mass="22732">MACQINCQMSRPPAEKPTDRRSSIPSMPTYPRPVSSTSTWGPDHHPAKPVSWTDAHRPGLIPHPNLSTRRPSSPLSSTLEQVWRNCCCCYCCCKQDGIIQEPLKQRSAPVSTHHNPSRFLCLYLCMLAPSSPRQGTDSTSPAAILMRCRVSQFPYSLSGFGRFELLAFQLWERMDPTQPPPVLSSSRVYSCAPSHCLSELMIAS</sequence>